<keyword evidence="1" id="KW-1133">Transmembrane helix</keyword>
<reference evidence="2 3" key="2">
    <citation type="journal article" date="2013" name="IMA Fungus">
        <title>IMA Genome-F 1: Ceratocystis fimbriata: Draft nuclear genome sequence for the plant pathogen, Ceratocystis fimbriata.</title>
        <authorList>
            <person name="Wilken P.M."/>
            <person name="Steenkamp E.T."/>
            <person name="Wingfield M.J."/>
            <person name="de Beer Z.W."/>
            <person name="Wingfield B.D."/>
        </authorList>
    </citation>
    <scope>NUCLEOTIDE SEQUENCE [LARGE SCALE GENOMIC DNA]</scope>
    <source>
        <strain evidence="2 3">CBS 114723</strain>
    </source>
</reference>
<dbReference type="Proteomes" id="UP000222788">
    <property type="component" value="Unassembled WGS sequence"/>
</dbReference>
<keyword evidence="1" id="KW-0472">Membrane</keyword>
<protein>
    <submittedName>
        <fullName evidence="2">Uncharacterized protein</fullName>
    </submittedName>
</protein>
<feature type="transmembrane region" description="Helical" evidence="1">
    <location>
        <begin position="321"/>
        <end position="340"/>
    </location>
</feature>
<dbReference type="OrthoDB" id="5360701at2759"/>
<proteinExistence type="predicted"/>
<keyword evidence="1" id="KW-0812">Transmembrane</keyword>
<accession>A0A2C5XJM2</accession>
<dbReference type="AlphaFoldDB" id="A0A2C5XJM2"/>
<feature type="transmembrane region" description="Helical" evidence="1">
    <location>
        <begin position="287"/>
        <end position="309"/>
    </location>
</feature>
<gene>
    <name evidence="2" type="ORF">CFIMG_008438RA00001</name>
</gene>
<keyword evidence="3" id="KW-1185">Reference proteome</keyword>
<dbReference type="EMBL" id="APWK03000007">
    <property type="protein sequence ID" value="PHH55832.1"/>
    <property type="molecule type" value="Genomic_DNA"/>
</dbReference>
<sequence length="419" mass="45192">MRLGLKSSSMLLNAMQRSAPLTIRATAGLARPLAAPLASIPASQWACRGISQAFVARRQRTVGSVSQHCYISSAATEAPVSASSSSNLSKLLSIIERTEAMFLARKDVPCEPVIMTALRACHTAAKAITSANAETGKQPGNSLLQVDDKLAKAPSHKSTFAELRKNTMLRISQAAFNIISAPNVVVTMPLLKQYIQIHAELGLANTVAEALAMYGSKPVPVESVNGVISFKKRYPKLPSAAIDEDVAAAALQVALQAKNLDAAVNIVDVCYCTQAFYLRKIMASATVPALAAGLIPATSYGIASAFANYNSSIDPGMATSFAFMGIMAYIGFTGSMGVVARMSMMDHMNRVTWMPGTPMRKRWLREDERAAMDKIATAWGFQESWKHGEESGPEWASLREYLGLKDMILDRVEFMEGMN</sequence>
<reference evidence="2 3" key="1">
    <citation type="journal article" date="2013" name="Fungal Biol.">
        <title>Analysis of microsatellite markers in the genome of the plant pathogen Ceratocystis fimbriata.</title>
        <authorList>
            <person name="Simpson M.C."/>
            <person name="Wilken P.M."/>
            <person name="Coetzee M.P."/>
            <person name="Wingfield M.J."/>
            <person name="Wingfield B.D."/>
        </authorList>
    </citation>
    <scope>NUCLEOTIDE SEQUENCE [LARGE SCALE GENOMIC DNA]</scope>
    <source>
        <strain evidence="2 3">CBS 114723</strain>
    </source>
</reference>
<comment type="caution">
    <text evidence="2">The sequence shown here is derived from an EMBL/GenBank/DDBJ whole genome shotgun (WGS) entry which is preliminary data.</text>
</comment>
<evidence type="ECO:0000256" key="1">
    <source>
        <dbReference type="SAM" id="Phobius"/>
    </source>
</evidence>
<name>A0A2C5XJM2_9PEZI</name>
<organism evidence="2 3">
    <name type="scientific">Ceratocystis fimbriata CBS 114723</name>
    <dbReference type="NCBI Taxonomy" id="1035309"/>
    <lineage>
        <taxon>Eukaryota</taxon>
        <taxon>Fungi</taxon>
        <taxon>Dikarya</taxon>
        <taxon>Ascomycota</taxon>
        <taxon>Pezizomycotina</taxon>
        <taxon>Sordariomycetes</taxon>
        <taxon>Hypocreomycetidae</taxon>
        <taxon>Microascales</taxon>
        <taxon>Ceratocystidaceae</taxon>
        <taxon>Ceratocystis</taxon>
    </lineage>
</organism>
<evidence type="ECO:0000313" key="2">
    <source>
        <dbReference type="EMBL" id="PHH55832.1"/>
    </source>
</evidence>
<evidence type="ECO:0000313" key="3">
    <source>
        <dbReference type="Proteomes" id="UP000222788"/>
    </source>
</evidence>